<accession>A0A699KRD5</accession>
<sequence>MLPHQRQLLKMTTTLSLSLSFLLGPYPWDDLDELHALHHPCPLSWYLTEEIEGDEAYFKSGDLTVLGWWKRRSPAFPVLSLVARDILAI</sequence>
<reference evidence="3" key="1">
    <citation type="journal article" date="2019" name="Sci. Rep.">
        <title>Draft genome of Tanacetum cinerariifolium, the natural source of mosquito coil.</title>
        <authorList>
            <person name="Yamashiro T."/>
            <person name="Shiraishi A."/>
            <person name="Satake H."/>
            <person name="Nakayama K."/>
        </authorList>
    </citation>
    <scope>NUCLEOTIDE SEQUENCE</scope>
</reference>
<evidence type="ECO:0000259" key="2">
    <source>
        <dbReference type="Pfam" id="PF05699"/>
    </source>
</evidence>
<keyword evidence="1" id="KW-0732">Signal</keyword>
<comment type="caution">
    <text evidence="3">The sequence shown here is derived from an EMBL/GenBank/DDBJ whole genome shotgun (WGS) entry which is preliminary data.</text>
</comment>
<organism evidence="3">
    <name type="scientific">Tanacetum cinerariifolium</name>
    <name type="common">Dalmatian daisy</name>
    <name type="synonym">Chrysanthemum cinerariifolium</name>
    <dbReference type="NCBI Taxonomy" id="118510"/>
    <lineage>
        <taxon>Eukaryota</taxon>
        <taxon>Viridiplantae</taxon>
        <taxon>Streptophyta</taxon>
        <taxon>Embryophyta</taxon>
        <taxon>Tracheophyta</taxon>
        <taxon>Spermatophyta</taxon>
        <taxon>Magnoliopsida</taxon>
        <taxon>eudicotyledons</taxon>
        <taxon>Gunneridae</taxon>
        <taxon>Pentapetalae</taxon>
        <taxon>asterids</taxon>
        <taxon>campanulids</taxon>
        <taxon>Asterales</taxon>
        <taxon>Asteraceae</taxon>
        <taxon>Asteroideae</taxon>
        <taxon>Anthemideae</taxon>
        <taxon>Anthemidinae</taxon>
        <taxon>Tanacetum</taxon>
    </lineage>
</organism>
<feature type="domain" description="HAT C-terminal dimerisation" evidence="2">
    <location>
        <begin position="45"/>
        <end position="89"/>
    </location>
</feature>
<dbReference type="Pfam" id="PF05699">
    <property type="entry name" value="Dimer_Tnp_hAT"/>
    <property type="match status" value="1"/>
</dbReference>
<evidence type="ECO:0000313" key="3">
    <source>
        <dbReference type="EMBL" id="GFB07523.1"/>
    </source>
</evidence>
<feature type="chain" id="PRO_5025474770" evidence="1">
    <location>
        <begin position="19"/>
        <end position="89"/>
    </location>
</feature>
<gene>
    <name evidence="3" type="ORF">Tci_679494</name>
</gene>
<evidence type="ECO:0000256" key="1">
    <source>
        <dbReference type="SAM" id="SignalP"/>
    </source>
</evidence>
<dbReference type="AlphaFoldDB" id="A0A699KRD5"/>
<proteinExistence type="predicted"/>
<dbReference type="GO" id="GO:0046983">
    <property type="term" value="F:protein dimerization activity"/>
    <property type="evidence" value="ECO:0007669"/>
    <property type="project" value="InterPro"/>
</dbReference>
<dbReference type="EMBL" id="BKCJ010546652">
    <property type="protein sequence ID" value="GFB07523.1"/>
    <property type="molecule type" value="Genomic_DNA"/>
</dbReference>
<protein>
    <submittedName>
        <fullName evidence="3">Zinc finger BED domain-containing protein RICESLEEPER 2-like</fullName>
    </submittedName>
</protein>
<name>A0A699KRD5_TANCI</name>
<dbReference type="InterPro" id="IPR008906">
    <property type="entry name" value="HATC_C_dom"/>
</dbReference>
<feature type="non-terminal residue" evidence="3">
    <location>
        <position position="89"/>
    </location>
</feature>
<feature type="signal peptide" evidence="1">
    <location>
        <begin position="1"/>
        <end position="18"/>
    </location>
</feature>